<name>A0A9P7BCG1_9ASCO</name>
<dbReference type="InterPro" id="IPR041976">
    <property type="entry name" value="KOW_Spt5_3"/>
</dbReference>
<dbReference type="Pfam" id="PF01105">
    <property type="entry name" value="EMP24_GP25L"/>
    <property type="match status" value="1"/>
</dbReference>
<keyword evidence="14" id="KW-1185">Reference proteome</keyword>
<dbReference type="Pfam" id="PF11942">
    <property type="entry name" value="Spt5_N"/>
    <property type="match status" value="1"/>
</dbReference>
<dbReference type="Pfam" id="PF03439">
    <property type="entry name" value="Spt5-NGN"/>
    <property type="match status" value="1"/>
</dbReference>
<dbReference type="Pfam" id="PF23291">
    <property type="entry name" value="KOW4_SPT5"/>
    <property type="match status" value="1"/>
</dbReference>
<comment type="similarity">
    <text evidence="2">Belongs to the SPT5 family.</text>
</comment>
<dbReference type="Gene3D" id="3.30.70.940">
    <property type="entry name" value="NusG, N-terminal domain"/>
    <property type="match status" value="1"/>
</dbReference>
<evidence type="ECO:0000259" key="12">
    <source>
        <dbReference type="PROSITE" id="PS50866"/>
    </source>
</evidence>
<dbReference type="InterPro" id="IPR005824">
    <property type="entry name" value="KOW"/>
</dbReference>
<comment type="subcellular location">
    <subcellularLocation>
        <location evidence="1">Nucleus</location>
    </subcellularLocation>
</comment>
<dbReference type="Pfam" id="PF23290">
    <property type="entry name" value="KOW5_SPT5"/>
    <property type="match status" value="1"/>
</dbReference>
<dbReference type="InterPro" id="IPR024945">
    <property type="entry name" value="Spt5_C_dom"/>
</dbReference>
<comment type="function">
    <text evidence="7">The SPT4-SPT5 complex mediates both activation and inhibition of transcription elongation, and plays a role in pre-mRNA processing. This complex seems to be important for the stability of the RNA polymerase II elongation machinery on the chromatin template but not for the inherent ability of this machinery to translocate down the gene.</text>
</comment>
<dbReference type="InterPro" id="IPR039659">
    <property type="entry name" value="SPT5"/>
</dbReference>
<dbReference type="SMART" id="SM00738">
    <property type="entry name" value="NGN"/>
    <property type="match status" value="1"/>
</dbReference>
<feature type="compositionally biased region" description="Polar residues" evidence="10">
    <location>
        <begin position="919"/>
        <end position="1045"/>
    </location>
</feature>
<evidence type="ECO:0000256" key="6">
    <source>
        <dbReference type="ARBA" id="ARBA00023242"/>
    </source>
</evidence>
<dbReference type="CDD" id="cd06084">
    <property type="entry name" value="KOW_Spt5_4"/>
    <property type="match status" value="1"/>
</dbReference>
<feature type="compositionally biased region" description="Gly residues" evidence="10">
    <location>
        <begin position="887"/>
        <end position="897"/>
    </location>
</feature>
<keyword evidence="5" id="KW-0804">Transcription</keyword>
<feature type="compositionally biased region" description="Acidic residues" evidence="10">
    <location>
        <begin position="142"/>
        <end position="166"/>
    </location>
</feature>
<evidence type="ECO:0000256" key="10">
    <source>
        <dbReference type="SAM" id="MobiDB-lite"/>
    </source>
</evidence>
<dbReference type="CDD" id="cd09888">
    <property type="entry name" value="NGN_Euk"/>
    <property type="match status" value="1"/>
</dbReference>
<dbReference type="SUPFAM" id="SSF50104">
    <property type="entry name" value="Translation proteins SH3-like domain"/>
    <property type="match status" value="1"/>
</dbReference>
<proteinExistence type="inferred from homology"/>
<organism evidence="13 14">
    <name type="scientific">Pichia californica</name>
    <dbReference type="NCBI Taxonomy" id="460514"/>
    <lineage>
        <taxon>Eukaryota</taxon>
        <taxon>Fungi</taxon>
        <taxon>Dikarya</taxon>
        <taxon>Ascomycota</taxon>
        <taxon>Saccharomycotina</taxon>
        <taxon>Pichiomycetes</taxon>
        <taxon>Pichiales</taxon>
        <taxon>Pichiaceae</taxon>
        <taxon>Pichia</taxon>
    </lineage>
</organism>
<protein>
    <recommendedName>
        <fullName evidence="3">Transcription elongation factor SPT5</fullName>
    </recommendedName>
    <alternativeName>
        <fullName evidence="8 9">Chromatin Elongation factor SPT5</fullName>
    </alternativeName>
    <alternativeName>
        <fullName evidence="4">Transcription elongation factor spt5</fullName>
    </alternativeName>
</protein>
<dbReference type="GO" id="GO:0032044">
    <property type="term" value="C:DSIF complex"/>
    <property type="evidence" value="ECO:0007669"/>
    <property type="project" value="TreeGrafter"/>
</dbReference>
<evidence type="ECO:0000313" key="13">
    <source>
        <dbReference type="EMBL" id="KAG0686882.1"/>
    </source>
</evidence>
<dbReference type="GO" id="GO:0006368">
    <property type="term" value="P:transcription elongation by RNA polymerase II"/>
    <property type="evidence" value="ECO:0007669"/>
    <property type="project" value="TreeGrafter"/>
</dbReference>
<dbReference type="InterPro" id="IPR014722">
    <property type="entry name" value="Rib_uL2_dom2"/>
</dbReference>
<accession>A0A9P7BCG1</accession>
<keyword evidence="13" id="KW-0251">Elongation factor</keyword>
<evidence type="ECO:0000313" key="14">
    <source>
        <dbReference type="Proteomes" id="UP000697127"/>
    </source>
</evidence>
<feature type="compositionally biased region" description="Acidic residues" evidence="10">
    <location>
        <begin position="183"/>
        <end position="200"/>
    </location>
</feature>
<dbReference type="EMBL" id="PUHW01000357">
    <property type="protein sequence ID" value="KAG0686882.1"/>
    <property type="molecule type" value="Genomic_DNA"/>
</dbReference>
<gene>
    <name evidence="13" type="primary">SPT5</name>
    <name evidence="13" type="ORF">C6P40_003215</name>
</gene>
<dbReference type="GO" id="GO:0006357">
    <property type="term" value="P:regulation of transcription by RNA polymerase II"/>
    <property type="evidence" value="ECO:0007669"/>
    <property type="project" value="InterPro"/>
</dbReference>
<evidence type="ECO:0000256" key="1">
    <source>
        <dbReference type="ARBA" id="ARBA00004123"/>
    </source>
</evidence>
<dbReference type="Pfam" id="PF23037">
    <property type="entry name" value="KOWx_SPT5"/>
    <property type="match status" value="1"/>
</dbReference>
<dbReference type="CDD" id="cd06081">
    <property type="entry name" value="KOW_Spt5_1"/>
    <property type="match status" value="1"/>
</dbReference>
<feature type="region of interest" description="Disordered" evidence="10">
    <location>
        <begin position="874"/>
        <end position="1048"/>
    </location>
</feature>
<dbReference type="SMART" id="SM01190">
    <property type="entry name" value="EMP24_GP25L"/>
    <property type="match status" value="1"/>
</dbReference>
<dbReference type="InterPro" id="IPR009038">
    <property type="entry name" value="GOLD_dom"/>
</dbReference>
<keyword evidence="6" id="KW-0539">Nucleus</keyword>
<dbReference type="AlphaFoldDB" id="A0A9P7BCG1"/>
<evidence type="ECO:0000256" key="9">
    <source>
        <dbReference type="ARBA" id="ARBA00031006"/>
    </source>
</evidence>
<dbReference type="CDD" id="cd06085">
    <property type="entry name" value="KOW_Spt5_5"/>
    <property type="match status" value="1"/>
</dbReference>
<sequence>MSHNNNDIKVKQDIDNSDILDDFNDKDDNIVKEEDVDVDFDNDDDDVNVLDDDNTTGSNKNDPENIDSDSPEDDHQVDNTNKQENLKVEDDFDNIVERNRIKKEYDDDEIDNILSKDPVNVDESEYIKTKVKNDVDDLLDKNEDDEEEEEDDDEDEEDEEDEDEDETSRRRKKRKGGNQFLDVEAEVDDEDEEEEDEEDEALRNEFLEDDPLLDNAANEASRSHRKLDRTREKMDEQDAQALADQFKARYGRSSSQRYMGSTQNISQRLLLPSVEDPLIWGIRVRNGKEKDLVKQIYARMLNMKGTQEVFSVFQRDSFSGYIYIEARRMDAVNHILESLPGIYNNVGKVLVPIEEYPDLLRPGSSQESRLKPGSYVRVRIGRYKGDLGIVDNLAENDLEVRVKLVPRLDYGRSNNSTIDPNTGKKRMTNFNSKFRPPQRLFSDIEAQQYDPEHLTTAKRDRNYYLYKNEEYINGFLYKDIKVNQLETQNVKPTLHELTLFDSMKDSDGIDLQSVASALKNVDEKAISFQPNDRVEIISGEQSKMKGKILSIAEATVARVLLEGNENDTDINNTIVEVPTSSLRKIFLPGDHVTVIHGVHKDESGLIVDVKNNQVTLVSNQTKKDITVFPNYLVISVDSSTTSSKIGRFELHQMVNLNSHKIGMIIKVEKEVFTILCTDGRVLKLEPKNIVSTLDVNRMTEKTTDRNGLEIKVGDVVRETNGEKRQGNIMHIYKSFLFLHSKTVYENTGVFVTDSNSVQTIANKGSIASSTSSFKVPDLNKMNPNRLPAPPVSALANQARFGGRDMTINQHVSVRKGPYKGKKGIIKDANGDVARVEMHNPAKIIPINKSELLFELRPGNYVPHEQFLENYRGKNANYNNRRPINGGSYRGGAPGGSYGMPSSNQYNGGNSIRDEGGKTPSWSSGGKTPSWGYNNSGGKTPSWGSNNSGGKTPSWGSNNSGGKTPSWGSNNSGGKTPSWGSNNSGGKTPSWGSNNSGGKTPSWGSNNSGGKTPSWGSSNNGGKTPSWGSNNSGGKTPAWNSGNRSSWAAKPASANEAQCVREFVTDGQLVVVTVQSTGRVGDGQILSMRITNSDGDEYRRKDDIAGNIKVAFSAHETSSFDICFTNRLQPGYNPKNGRQSLFREIELEVEAGANARDWNAIQSAEKLKPSEVQLRKVDEMLEEVITEMEYLVRREERLRDTNESTNVRVKNFFVMGTLMLISVGVYQVYYLRNYFRSKHIL</sequence>
<feature type="transmembrane region" description="Helical" evidence="11">
    <location>
        <begin position="1211"/>
        <end position="1230"/>
    </location>
</feature>
<evidence type="ECO:0000256" key="2">
    <source>
        <dbReference type="ARBA" id="ARBA00006956"/>
    </source>
</evidence>
<dbReference type="InterPro" id="IPR006645">
    <property type="entry name" value="NGN-like_dom"/>
</dbReference>
<dbReference type="GO" id="GO:0032784">
    <property type="term" value="P:regulation of DNA-templated transcription elongation"/>
    <property type="evidence" value="ECO:0007669"/>
    <property type="project" value="InterPro"/>
</dbReference>
<dbReference type="InterPro" id="IPR022581">
    <property type="entry name" value="Spt5_N"/>
</dbReference>
<dbReference type="InterPro" id="IPR039385">
    <property type="entry name" value="NGN_Euk"/>
</dbReference>
<dbReference type="SMART" id="SM01104">
    <property type="entry name" value="CTD"/>
    <property type="match status" value="1"/>
</dbReference>
<reference evidence="13" key="1">
    <citation type="submission" date="2020-11" db="EMBL/GenBank/DDBJ databases">
        <title>Kefir isolates.</title>
        <authorList>
            <person name="Marcisauskas S."/>
            <person name="Kim Y."/>
            <person name="Blasche S."/>
        </authorList>
    </citation>
    <scope>NUCLEOTIDE SEQUENCE</scope>
    <source>
        <strain evidence="13">Olga-1</strain>
    </source>
</reference>
<dbReference type="InterPro" id="IPR057936">
    <property type="entry name" value="KOWx_Spt5"/>
</dbReference>
<feature type="domain" description="GOLD" evidence="12">
    <location>
        <begin position="1056"/>
        <end position="1150"/>
    </location>
</feature>
<evidence type="ECO:0000256" key="8">
    <source>
        <dbReference type="ARBA" id="ARBA00029865"/>
    </source>
</evidence>
<dbReference type="CDD" id="cd06083">
    <property type="entry name" value="KOW_Spt5_3"/>
    <property type="match status" value="1"/>
</dbReference>
<dbReference type="InterPro" id="IPR041977">
    <property type="entry name" value="KOW_Spt5_4"/>
</dbReference>
<evidence type="ECO:0000256" key="3">
    <source>
        <dbReference type="ARBA" id="ARBA00020181"/>
    </source>
</evidence>
<evidence type="ECO:0000256" key="7">
    <source>
        <dbReference type="ARBA" id="ARBA00024691"/>
    </source>
</evidence>
<feature type="compositionally biased region" description="Basic and acidic residues" evidence="10">
    <location>
        <begin position="125"/>
        <end position="141"/>
    </location>
</feature>
<dbReference type="InterPro" id="IPR041973">
    <property type="entry name" value="KOW_Spt5_1"/>
</dbReference>
<dbReference type="GO" id="GO:0003746">
    <property type="term" value="F:translation elongation factor activity"/>
    <property type="evidence" value="ECO:0007669"/>
    <property type="project" value="UniProtKB-KW"/>
</dbReference>
<feature type="compositionally biased region" description="Basic and acidic residues" evidence="10">
    <location>
        <begin position="84"/>
        <end position="105"/>
    </location>
</feature>
<feature type="compositionally biased region" description="Acidic residues" evidence="10">
    <location>
        <begin position="34"/>
        <end position="54"/>
    </location>
</feature>
<evidence type="ECO:0000256" key="5">
    <source>
        <dbReference type="ARBA" id="ARBA00023163"/>
    </source>
</evidence>
<feature type="compositionally biased region" description="Basic and acidic residues" evidence="10">
    <location>
        <begin position="1"/>
        <end position="14"/>
    </location>
</feature>
<evidence type="ECO:0000256" key="4">
    <source>
        <dbReference type="ARBA" id="ARBA00021370"/>
    </source>
</evidence>
<dbReference type="InterPro" id="IPR036735">
    <property type="entry name" value="NGN_dom_sf"/>
</dbReference>
<keyword evidence="11" id="KW-0812">Transmembrane</keyword>
<dbReference type="GO" id="GO:0003729">
    <property type="term" value="F:mRNA binding"/>
    <property type="evidence" value="ECO:0007669"/>
    <property type="project" value="TreeGrafter"/>
</dbReference>
<dbReference type="InterPro" id="IPR041978">
    <property type="entry name" value="KOW_Spt5_5"/>
</dbReference>
<feature type="compositionally biased region" description="Acidic residues" evidence="10">
    <location>
        <begin position="15"/>
        <end position="25"/>
    </location>
</feature>
<dbReference type="Proteomes" id="UP000697127">
    <property type="component" value="Unassembled WGS sequence"/>
</dbReference>
<keyword evidence="13" id="KW-0648">Protein biosynthesis</keyword>
<keyword evidence="11" id="KW-1133">Transmembrane helix</keyword>
<dbReference type="InterPro" id="IPR008991">
    <property type="entry name" value="Translation_prot_SH3-like_sf"/>
</dbReference>
<dbReference type="InterPro" id="IPR005100">
    <property type="entry name" value="NGN-domain"/>
</dbReference>
<dbReference type="PROSITE" id="PS50866">
    <property type="entry name" value="GOLD"/>
    <property type="match status" value="1"/>
</dbReference>
<dbReference type="Pfam" id="PF23042">
    <property type="entry name" value="KOW1_SPT5"/>
    <property type="match status" value="1"/>
</dbReference>
<feature type="region of interest" description="Disordered" evidence="10">
    <location>
        <begin position="1"/>
        <end position="233"/>
    </location>
</feature>
<evidence type="ECO:0000256" key="11">
    <source>
        <dbReference type="SAM" id="Phobius"/>
    </source>
</evidence>
<dbReference type="PANTHER" id="PTHR11125">
    <property type="entry name" value="SUPPRESSOR OF TY 5"/>
    <property type="match status" value="1"/>
</dbReference>
<dbReference type="Gene3D" id="2.30.30.30">
    <property type="match status" value="3"/>
</dbReference>
<keyword evidence="11" id="KW-0472">Membrane</keyword>
<dbReference type="PANTHER" id="PTHR11125:SF7">
    <property type="entry name" value="TRANSCRIPTION ELONGATION FACTOR SPT5"/>
    <property type="match status" value="1"/>
</dbReference>
<comment type="caution">
    <text evidence="13">The sequence shown here is derived from an EMBL/GenBank/DDBJ whole genome shotgun (WGS) entry which is preliminary data.</text>
</comment>
<dbReference type="SMART" id="SM00739">
    <property type="entry name" value="KOW"/>
    <property type="match status" value="5"/>
</dbReference>